<name>A0ABD3G151_9STRA</name>
<keyword evidence="1" id="KW-0436">Ligase</keyword>
<accession>A0ABD3G151</accession>
<evidence type="ECO:0000256" key="1">
    <source>
        <dbReference type="ARBA" id="ARBA00022598"/>
    </source>
</evidence>
<proteinExistence type="predicted"/>
<evidence type="ECO:0000256" key="3">
    <source>
        <dbReference type="ARBA" id="ARBA00022741"/>
    </source>
</evidence>
<dbReference type="InterPro" id="IPR016185">
    <property type="entry name" value="PreATP-grasp_dom_sf"/>
</dbReference>
<dbReference type="Proteomes" id="UP001632037">
    <property type="component" value="Unassembled WGS sequence"/>
</dbReference>
<keyword evidence="8" id="KW-1185">Reference proteome</keyword>
<dbReference type="FunFam" id="3.40.50.20:FF:000001">
    <property type="entry name" value="Carbamoyl-phosphate synthase large chain"/>
    <property type="match status" value="1"/>
</dbReference>
<comment type="caution">
    <text evidence="7">The sequence shown here is derived from an EMBL/GenBank/DDBJ whole genome shotgun (WGS) entry which is preliminary data.</text>
</comment>
<dbReference type="PANTHER" id="PTHR11405">
    <property type="entry name" value="CARBAMOYLTRANSFERASE FAMILY MEMBER"/>
    <property type="match status" value="1"/>
</dbReference>
<dbReference type="GO" id="GO:0046872">
    <property type="term" value="F:metal ion binding"/>
    <property type="evidence" value="ECO:0007669"/>
    <property type="project" value="UniProtKB-KW"/>
</dbReference>
<gene>
    <name evidence="7" type="primary">PYR3</name>
    <name evidence="7" type="ORF">V7S43_002189</name>
</gene>
<dbReference type="InterPro" id="IPR005483">
    <property type="entry name" value="CPSase_dom"/>
</dbReference>
<sequence>MEMSLYTRSTFTKVLLLDSGGLSIGQADEFDYLGSQAIKALCEEGVHVVLVNPNIATVQTSKGVLRVCAR</sequence>
<evidence type="ECO:0000313" key="8">
    <source>
        <dbReference type="Proteomes" id="UP001632037"/>
    </source>
</evidence>
<organism evidence="7 8">
    <name type="scientific">Phytophthora oleae</name>
    <dbReference type="NCBI Taxonomy" id="2107226"/>
    <lineage>
        <taxon>Eukaryota</taxon>
        <taxon>Sar</taxon>
        <taxon>Stramenopiles</taxon>
        <taxon>Oomycota</taxon>
        <taxon>Peronosporomycetes</taxon>
        <taxon>Peronosporales</taxon>
        <taxon>Peronosporaceae</taxon>
        <taxon>Phytophthora</taxon>
    </lineage>
</organism>
<keyword evidence="2" id="KW-0479">Metal-binding</keyword>
<evidence type="ECO:0000256" key="4">
    <source>
        <dbReference type="ARBA" id="ARBA00022840"/>
    </source>
</evidence>
<dbReference type="InterPro" id="IPR058047">
    <property type="entry name" value="CPSase_preATP-grasp"/>
</dbReference>
<dbReference type="AlphaFoldDB" id="A0ABD3G151"/>
<dbReference type="PRINTS" id="PR00098">
    <property type="entry name" value="CPSASE"/>
</dbReference>
<evidence type="ECO:0000313" key="7">
    <source>
        <dbReference type="EMBL" id="KAL3672887.1"/>
    </source>
</evidence>
<protein>
    <submittedName>
        <fullName evidence="7">Dihydroorotase</fullName>
    </submittedName>
</protein>
<dbReference type="GO" id="GO:0004087">
    <property type="term" value="F:carbamoyl-phosphate synthase (ammonia) activity"/>
    <property type="evidence" value="ECO:0007669"/>
    <property type="project" value="UniProtKB-EC"/>
</dbReference>
<evidence type="ECO:0000256" key="5">
    <source>
        <dbReference type="ARBA" id="ARBA00047359"/>
    </source>
</evidence>
<dbReference type="PANTHER" id="PTHR11405:SF5">
    <property type="entry name" value="CAD PROTEIN"/>
    <property type="match status" value="1"/>
</dbReference>
<dbReference type="EMBL" id="JBIMZQ010000003">
    <property type="protein sequence ID" value="KAL3672887.1"/>
    <property type="molecule type" value="Genomic_DNA"/>
</dbReference>
<keyword evidence="3" id="KW-0547">Nucleotide-binding</keyword>
<evidence type="ECO:0000256" key="2">
    <source>
        <dbReference type="ARBA" id="ARBA00022723"/>
    </source>
</evidence>
<dbReference type="Gene3D" id="3.40.50.20">
    <property type="match status" value="1"/>
</dbReference>
<dbReference type="GO" id="GO:0005524">
    <property type="term" value="F:ATP binding"/>
    <property type="evidence" value="ECO:0007669"/>
    <property type="project" value="UniProtKB-KW"/>
</dbReference>
<evidence type="ECO:0000259" key="6">
    <source>
        <dbReference type="Pfam" id="PF25596"/>
    </source>
</evidence>
<comment type="catalytic activity">
    <reaction evidence="5">
        <text>hydrogencarbonate + NH4(+) + 2 ATP = carbamoyl phosphate + 2 ADP + phosphate + 2 H(+)</text>
        <dbReference type="Rhea" id="RHEA:18029"/>
        <dbReference type="ChEBI" id="CHEBI:15378"/>
        <dbReference type="ChEBI" id="CHEBI:17544"/>
        <dbReference type="ChEBI" id="CHEBI:28938"/>
        <dbReference type="ChEBI" id="CHEBI:30616"/>
        <dbReference type="ChEBI" id="CHEBI:43474"/>
        <dbReference type="ChEBI" id="CHEBI:58228"/>
        <dbReference type="ChEBI" id="CHEBI:456216"/>
        <dbReference type="EC" id="6.3.4.16"/>
    </reaction>
</comment>
<dbReference type="Pfam" id="PF25596">
    <property type="entry name" value="CPSase_L_D1"/>
    <property type="match status" value="1"/>
</dbReference>
<reference evidence="7 8" key="1">
    <citation type="submission" date="2024-09" db="EMBL/GenBank/DDBJ databases">
        <title>Genome sequencing and assembly of Phytophthora oleae, isolate VK10A, causative agent of rot of olive drupes.</title>
        <authorList>
            <person name="Conti Taguali S."/>
            <person name="Riolo M."/>
            <person name="La Spada F."/>
            <person name="Cacciola S.O."/>
            <person name="Dionisio G."/>
        </authorList>
    </citation>
    <scope>NUCLEOTIDE SEQUENCE [LARGE SCALE GENOMIC DNA]</scope>
    <source>
        <strain evidence="7 8">VK10A</strain>
    </source>
</reference>
<feature type="domain" description="Carbamoyl phosphate synthase preATP-grasp" evidence="6">
    <location>
        <begin position="12"/>
        <end position="63"/>
    </location>
</feature>
<dbReference type="SUPFAM" id="SSF52440">
    <property type="entry name" value="PreATP-grasp domain"/>
    <property type="match status" value="1"/>
</dbReference>
<keyword evidence="4" id="KW-0067">ATP-binding</keyword>